<evidence type="ECO:0000313" key="1">
    <source>
        <dbReference type="EMBL" id="KAL2800693.1"/>
    </source>
</evidence>
<evidence type="ECO:0000313" key="2">
    <source>
        <dbReference type="Proteomes" id="UP001610563"/>
    </source>
</evidence>
<sequence>MSSLDSSSRACVLFSRVPQCSRYQPQARAGVERTRAGTKDAQTRNLNKNRGMPLHQGIKVDLISRVQILCAHLKNKDPEKAAVVGGDIILSFSVNLTAHDLTSLPNIQSARKGPRQGIYLKFALGRNIKRRKGHTIECDGYVGSAGKIQATSRCTSSTAATRHIGTGLHLIS</sequence>
<organism evidence="1 2">
    <name type="scientific">Aspergillus keveii</name>
    <dbReference type="NCBI Taxonomy" id="714993"/>
    <lineage>
        <taxon>Eukaryota</taxon>
        <taxon>Fungi</taxon>
        <taxon>Dikarya</taxon>
        <taxon>Ascomycota</taxon>
        <taxon>Pezizomycotina</taxon>
        <taxon>Eurotiomycetes</taxon>
        <taxon>Eurotiomycetidae</taxon>
        <taxon>Eurotiales</taxon>
        <taxon>Aspergillaceae</taxon>
        <taxon>Aspergillus</taxon>
        <taxon>Aspergillus subgen. Nidulantes</taxon>
    </lineage>
</organism>
<keyword evidence="2" id="KW-1185">Reference proteome</keyword>
<proteinExistence type="predicted"/>
<accession>A0ABR4GNP0</accession>
<gene>
    <name evidence="1" type="ORF">BJX66DRAFT_97580</name>
</gene>
<name>A0ABR4GNP0_9EURO</name>
<reference evidence="1 2" key="1">
    <citation type="submission" date="2024-07" db="EMBL/GenBank/DDBJ databases">
        <title>Section-level genome sequencing and comparative genomics of Aspergillus sections Usti and Cavernicolus.</title>
        <authorList>
            <consortium name="Lawrence Berkeley National Laboratory"/>
            <person name="Nybo J.L."/>
            <person name="Vesth T.C."/>
            <person name="Theobald S."/>
            <person name="Frisvad J.C."/>
            <person name="Larsen T.O."/>
            <person name="Kjaerboelling I."/>
            <person name="Rothschild-Mancinelli K."/>
            <person name="Lyhne E.K."/>
            <person name="Kogle M.E."/>
            <person name="Barry K."/>
            <person name="Clum A."/>
            <person name="Na H."/>
            <person name="Ledsgaard L."/>
            <person name="Lin J."/>
            <person name="Lipzen A."/>
            <person name="Kuo A."/>
            <person name="Riley R."/>
            <person name="Mondo S."/>
            <person name="Labutti K."/>
            <person name="Haridas S."/>
            <person name="Pangalinan J."/>
            <person name="Salamov A.A."/>
            <person name="Simmons B.A."/>
            <person name="Magnuson J.K."/>
            <person name="Chen J."/>
            <person name="Drula E."/>
            <person name="Henrissat B."/>
            <person name="Wiebenga A."/>
            <person name="Lubbers R.J."/>
            <person name="Gomes A.C."/>
            <person name="Makela M.R."/>
            <person name="Stajich J."/>
            <person name="Grigoriev I.V."/>
            <person name="Mortensen U.H."/>
            <person name="De Vries R.P."/>
            <person name="Baker S.E."/>
            <person name="Andersen M.R."/>
        </authorList>
    </citation>
    <scope>NUCLEOTIDE SEQUENCE [LARGE SCALE GENOMIC DNA]</scope>
    <source>
        <strain evidence="1 2">CBS 209.92</strain>
    </source>
</reference>
<comment type="caution">
    <text evidence="1">The sequence shown here is derived from an EMBL/GenBank/DDBJ whole genome shotgun (WGS) entry which is preliminary data.</text>
</comment>
<dbReference type="Proteomes" id="UP001610563">
    <property type="component" value="Unassembled WGS sequence"/>
</dbReference>
<protein>
    <submittedName>
        <fullName evidence="1">Uncharacterized protein</fullName>
    </submittedName>
</protein>
<dbReference type="EMBL" id="JBFTWV010000002">
    <property type="protein sequence ID" value="KAL2800693.1"/>
    <property type="molecule type" value="Genomic_DNA"/>
</dbReference>